<dbReference type="InterPro" id="IPR001094">
    <property type="entry name" value="Flavdoxin-like"/>
</dbReference>
<dbReference type="InterPro" id="IPR003097">
    <property type="entry name" value="CysJ-like_FAD-binding"/>
</dbReference>
<keyword evidence="7" id="KW-0274">FAD</keyword>
<keyword evidence="9 13" id="KW-1133">Transmembrane helix</keyword>
<dbReference type="Gene3D" id="2.40.30.10">
    <property type="entry name" value="Translation factors"/>
    <property type="match status" value="1"/>
</dbReference>
<evidence type="ECO:0000256" key="6">
    <source>
        <dbReference type="ARBA" id="ARBA00022824"/>
    </source>
</evidence>
<evidence type="ECO:0000313" key="17">
    <source>
        <dbReference type="Proteomes" id="UP001208570"/>
    </source>
</evidence>
<keyword evidence="4" id="KW-0288">FMN</keyword>
<evidence type="ECO:0000256" key="10">
    <source>
        <dbReference type="ARBA" id="ARBA00023002"/>
    </source>
</evidence>
<dbReference type="InterPro" id="IPR001433">
    <property type="entry name" value="OxRdtase_FAD/NAD-bd"/>
</dbReference>
<name>A0AAD9K6R4_9ANNE</name>
<dbReference type="Gene3D" id="3.40.50.360">
    <property type="match status" value="1"/>
</dbReference>
<dbReference type="InterPro" id="IPR017927">
    <property type="entry name" value="FAD-bd_FR_type"/>
</dbReference>
<evidence type="ECO:0000313" key="16">
    <source>
        <dbReference type="EMBL" id="KAK2165916.1"/>
    </source>
</evidence>
<dbReference type="EC" id="1.6.2.4" evidence="12"/>
<evidence type="ECO:0000256" key="11">
    <source>
        <dbReference type="ARBA" id="ARBA00023136"/>
    </source>
</evidence>
<dbReference type="PROSITE" id="PS50902">
    <property type="entry name" value="FLAVODOXIN_LIKE"/>
    <property type="match status" value="1"/>
</dbReference>
<dbReference type="AlphaFoldDB" id="A0AAD9K6R4"/>
<organism evidence="16 17">
    <name type="scientific">Paralvinella palmiformis</name>
    <dbReference type="NCBI Taxonomy" id="53620"/>
    <lineage>
        <taxon>Eukaryota</taxon>
        <taxon>Metazoa</taxon>
        <taxon>Spiralia</taxon>
        <taxon>Lophotrochozoa</taxon>
        <taxon>Annelida</taxon>
        <taxon>Polychaeta</taxon>
        <taxon>Sedentaria</taxon>
        <taxon>Canalipalpata</taxon>
        <taxon>Terebellida</taxon>
        <taxon>Terebelliformia</taxon>
        <taxon>Alvinellidae</taxon>
        <taxon>Paralvinella</taxon>
    </lineage>
</organism>
<dbReference type="GO" id="GO:0003958">
    <property type="term" value="F:NADPH-hemoprotein reductase activity"/>
    <property type="evidence" value="ECO:0007669"/>
    <property type="project" value="UniProtKB-EC"/>
</dbReference>
<reference evidence="16" key="1">
    <citation type="journal article" date="2023" name="Mol. Biol. Evol.">
        <title>Third-Generation Sequencing Reveals the Adaptive Role of the Epigenome in Three Deep-Sea Polychaetes.</title>
        <authorList>
            <person name="Perez M."/>
            <person name="Aroh O."/>
            <person name="Sun Y."/>
            <person name="Lan Y."/>
            <person name="Juniper S.K."/>
            <person name="Young C.R."/>
            <person name="Angers B."/>
            <person name="Qian P.Y."/>
        </authorList>
    </citation>
    <scope>NUCLEOTIDE SEQUENCE</scope>
    <source>
        <strain evidence="16">P08H-3</strain>
    </source>
</reference>
<dbReference type="PRINTS" id="PR00369">
    <property type="entry name" value="FLAVODOXIN"/>
</dbReference>
<evidence type="ECO:0000256" key="13">
    <source>
        <dbReference type="SAM" id="Phobius"/>
    </source>
</evidence>
<dbReference type="Proteomes" id="UP001208570">
    <property type="component" value="Unassembled WGS sequence"/>
</dbReference>
<sequence>MVETAMFGLLDVIVLGGMAGLAVYWFVLRKKKEEAVTVKRLTVGYSDYNLFIKYCHFVKITMHDLIMAVFGKNVIVFYGSQTGTAEEFAARLARDATRYGMKGMAADPEECDMDDLIKLSEIDNSLAIFCLATYGEGDPTDNAQEFYDWLQEGTEDLPGLKYAGKPTLKWDVSNLYIEDDFVTWKENFWPAVCEHYGVTSIGEDISMREYALTEFDEAPLDKLYKGEPARLHSFTTQKPPFDAKNPFLAPVTVNRELHKGGDRSCMHIEFDISGSRIRYDAGDHVAVFPVNDSEVVEKLGQRLNIDLGKAFTLTNVDEDASKRHPFPCPTTYRIALSHYLDITNTPRTNVLKELTEYATDPKEKEFLQKLTSPTPEGKALYNEWVLKDHRNILAVLEDLSSLQPPIDHICELLPRLHARYYSISSSPKVTPTKISITAILVDYTTRTGRHQKGVATSWLKLKQPVGDQCPKVPVYVRKSQFRLPFKPSVPVLMIGPGTGIAPFRGFIQDRSQAKADDFLYADELEKYKEDGVLTKLYVAFSRDQPEKVYVQHLLAENGEEIWKILQSSGHVYVCGDARHMAHDVDETLQQIVMKKGQMERSAAQDYLKRIRTRGRYQCDVWS</sequence>
<dbReference type="Pfam" id="PF00175">
    <property type="entry name" value="NAD_binding_1"/>
    <property type="match status" value="1"/>
</dbReference>
<dbReference type="PIRSF" id="PIRSF000208">
    <property type="entry name" value="P450R"/>
    <property type="match status" value="1"/>
</dbReference>
<keyword evidence="6" id="KW-0256">Endoplasmic reticulum</keyword>
<protein>
    <recommendedName>
        <fullName evidence="12">NADPH--hemoprotein reductase</fullName>
        <ecNumber evidence="12">1.6.2.4</ecNumber>
    </recommendedName>
</protein>
<keyword evidence="5 13" id="KW-0812">Transmembrane</keyword>
<dbReference type="FunFam" id="3.40.50.80:FF:000001">
    <property type="entry name" value="NADPH--cytochrome P450 reductase 1"/>
    <property type="match status" value="1"/>
</dbReference>
<evidence type="ECO:0000256" key="7">
    <source>
        <dbReference type="ARBA" id="ARBA00022827"/>
    </source>
</evidence>
<dbReference type="SUPFAM" id="SSF52218">
    <property type="entry name" value="Flavoproteins"/>
    <property type="match status" value="1"/>
</dbReference>
<dbReference type="CDD" id="cd06204">
    <property type="entry name" value="CYPOR"/>
    <property type="match status" value="1"/>
</dbReference>
<dbReference type="SUPFAM" id="SSF52343">
    <property type="entry name" value="Ferredoxin reductase-like, C-terminal NADP-linked domain"/>
    <property type="match status" value="1"/>
</dbReference>
<dbReference type="Pfam" id="PF00667">
    <property type="entry name" value="FAD_binding_1"/>
    <property type="match status" value="1"/>
</dbReference>
<evidence type="ECO:0000256" key="5">
    <source>
        <dbReference type="ARBA" id="ARBA00022692"/>
    </source>
</evidence>
<dbReference type="PROSITE" id="PS51384">
    <property type="entry name" value="FAD_FR"/>
    <property type="match status" value="1"/>
</dbReference>
<dbReference type="InterPro" id="IPR029039">
    <property type="entry name" value="Flavoprotein-like_sf"/>
</dbReference>
<dbReference type="InterPro" id="IPR023208">
    <property type="entry name" value="P450R"/>
</dbReference>
<dbReference type="Gene3D" id="3.40.50.80">
    <property type="entry name" value="Nucleotide-binding domain of ferredoxin-NADP reductase (FNR) module"/>
    <property type="match status" value="1"/>
</dbReference>
<evidence type="ECO:0000259" key="15">
    <source>
        <dbReference type="PROSITE" id="PS51384"/>
    </source>
</evidence>
<dbReference type="FunFam" id="1.20.990.10:FF:000001">
    <property type="entry name" value="NADPH--cytochrome P450 reductase"/>
    <property type="match status" value="1"/>
</dbReference>
<evidence type="ECO:0000256" key="3">
    <source>
        <dbReference type="ARBA" id="ARBA00022630"/>
    </source>
</evidence>
<dbReference type="GO" id="GO:0009725">
    <property type="term" value="P:response to hormone"/>
    <property type="evidence" value="ECO:0007669"/>
    <property type="project" value="TreeGrafter"/>
</dbReference>
<dbReference type="EMBL" id="JAODUP010000044">
    <property type="protein sequence ID" value="KAK2165916.1"/>
    <property type="molecule type" value="Genomic_DNA"/>
</dbReference>
<dbReference type="InterPro" id="IPR017938">
    <property type="entry name" value="Riboflavin_synthase-like_b-brl"/>
</dbReference>
<dbReference type="Gene3D" id="1.20.990.10">
    <property type="entry name" value="NADPH-cytochrome p450 Reductase, Chain A, domain 3"/>
    <property type="match status" value="1"/>
</dbReference>
<dbReference type="Pfam" id="PF00258">
    <property type="entry name" value="Flavodoxin_1"/>
    <property type="match status" value="1"/>
</dbReference>
<dbReference type="GO" id="GO:0050660">
    <property type="term" value="F:flavin adenine dinucleotide binding"/>
    <property type="evidence" value="ECO:0007669"/>
    <property type="project" value="TreeGrafter"/>
</dbReference>
<dbReference type="InterPro" id="IPR023173">
    <property type="entry name" value="NADPH_Cyt_P450_Rdtase_alpha"/>
</dbReference>
<evidence type="ECO:0000256" key="12">
    <source>
        <dbReference type="ARBA" id="ARBA00023797"/>
    </source>
</evidence>
<comment type="cofactor">
    <cofactor evidence="1">
        <name>FMN</name>
        <dbReference type="ChEBI" id="CHEBI:58210"/>
    </cofactor>
</comment>
<keyword evidence="17" id="KW-1185">Reference proteome</keyword>
<evidence type="ECO:0000256" key="2">
    <source>
        <dbReference type="ARBA" id="ARBA00001974"/>
    </source>
</evidence>
<gene>
    <name evidence="16" type="ORF">LSH36_44g06057</name>
</gene>
<dbReference type="InterPro" id="IPR039261">
    <property type="entry name" value="FNR_nucleotide-bd"/>
</dbReference>
<feature type="domain" description="FAD-binding FR-type" evidence="15">
    <location>
        <begin position="244"/>
        <end position="484"/>
    </location>
</feature>
<evidence type="ECO:0000256" key="8">
    <source>
        <dbReference type="ARBA" id="ARBA00022857"/>
    </source>
</evidence>
<evidence type="ECO:0000256" key="4">
    <source>
        <dbReference type="ARBA" id="ARBA00022643"/>
    </source>
</evidence>
<dbReference type="GO" id="GO:0010181">
    <property type="term" value="F:FMN binding"/>
    <property type="evidence" value="ECO:0007669"/>
    <property type="project" value="InterPro"/>
</dbReference>
<proteinExistence type="predicted"/>
<feature type="transmembrane region" description="Helical" evidence="13">
    <location>
        <begin position="6"/>
        <end position="27"/>
    </location>
</feature>
<keyword evidence="3" id="KW-0285">Flavoprotein</keyword>
<dbReference type="InterPro" id="IPR001709">
    <property type="entry name" value="Flavoprot_Pyr_Nucl_cyt_Rdtase"/>
</dbReference>
<comment type="cofactor">
    <cofactor evidence="2">
        <name>FAD</name>
        <dbReference type="ChEBI" id="CHEBI:57692"/>
    </cofactor>
</comment>
<evidence type="ECO:0000256" key="1">
    <source>
        <dbReference type="ARBA" id="ARBA00001917"/>
    </source>
</evidence>
<dbReference type="SUPFAM" id="SSF63380">
    <property type="entry name" value="Riboflavin synthase domain-like"/>
    <property type="match status" value="1"/>
</dbReference>
<keyword evidence="11 13" id="KW-0472">Membrane</keyword>
<dbReference type="PRINTS" id="PR00371">
    <property type="entry name" value="FPNCR"/>
</dbReference>
<evidence type="ECO:0000259" key="14">
    <source>
        <dbReference type="PROSITE" id="PS50902"/>
    </source>
</evidence>
<comment type="caution">
    <text evidence="16">The sequence shown here is derived from an EMBL/GenBank/DDBJ whole genome shotgun (WGS) entry which is preliminary data.</text>
</comment>
<feature type="domain" description="Flavodoxin-like" evidence="14">
    <location>
        <begin position="74"/>
        <end position="228"/>
    </location>
</feature>
<keyword evidence="10" id="KW-0560">Oxidoreductase</keyword>
<evidence type="ECO:0000256" key="9">
    <source>
        <dbReference type="ARBA" id="ARBA00022989"/>
    </source>
</evidence>
<accession>A0AAD9K6R4</accession>
<keyword evidence="8" id="KW-0521">NADP</keyword>
<dbReference type="InterPro" id="IPR008254">
    <property type="entry name" value="Flavodoxin/NO_synth"/>
</dbReference>
<dbReference type="PANTHER" id="PTHR19384">
    <property type="entry name" value="NITRIC OXIDE SYNTHASE-RELATED"/>
    <property type="match status" value="1"/>
</dbReference>
<dbReference type="GO" id="GO:0005829">
    <property type="term" value="C:cytosol"/>
    <property type="evidence" value="ECO:0007669"/>
    <property type="project" value="TreeGrafter"/>
</dbReference>
<dbReference type="PANTHER" id="PTHR19384:SF17">
    <property type="entry name" value="NADPH--CYTOCHROME P450 REDUCTASE"/>
    <property type="match status" value="1"/>
</dbReference>